<protein>
    <submittedName>
        <fullName evidence="3">Uncharacterized protein</fullName>
    </submittedName>
</protein>
<feature type="transmembrane region" description="Helical" evidence="2">
    <location>
        <begin position="6"/>
        <end position="27"/>
    </location>
</feature>
<organism evidence="3 4">
    <name type="scientific">Phycicoccus sonneratiae</name>
    <dbReference type="NCBI Taxonomy" id="2807628"/>
    <lineage>
        <taxon>Bacteria</taxon>
        <taxon>Bacillati</taxon>
        <taxon>Actinomycetota</taxon>
        <taxon>Actinomycetes</taxon>
        <taxon>Micrococcales</taxon>
        <taxon>Intrasporangiaceae</taxon>
        <taxon>Phycicoccus</taxon>
    </lineage>
</organism>
<sequence length="122" mass="12431">MFGLGHVLSTLLQLLHVLPPLVGLVVVARIRTTQRWRTFALTSFGLGVLLALASVGLSLGLAYAYRLGFPYTALGLVSTLLSLLSLAAAGLGVAAVVADRASDAPAPGPVAPYPTASVPPQG</sequence>
<feature type="transmembrane region" description="Helical" evidence="2">
    <location>
        <begin position="39"/>
        <end position="65"/>
    </location>
</feature>
<feature type="transmembrane region" description="Helical" evidence="2">
    <location>
        <begin position="71"/>
        <end position="97"/>
    </location>
</feature>
<evidence type="ECO:0000256" key="1">
    <source>
        <dbReference type="SAM" id="MobiDB-lite"/>
    </source>
</evidence>
<dbReference type="RefSeq" id="WP_204131042.1">
    <property type="nucleotide sequence ID" value="NZ_JAFDVD010000009.1"/>
</dbReference>
<evidence type="ECO:0000313" key="4">
    <source>
        <dbReference type="Proteomes" id="UP001430172"/>
    </source>
</evidence>
<evidence type="ECO:0000256" key="2">
    <source>
        <dbReference type="SAM" id="Phobius"/>
    </source>
</evidence>
<evidence type="ECO:0000313" key="3">
    <source>
        <dbReference type="EMBL" id="MBM6400560.1"/>
    </source>
</evidence>
<keyword evidence="4" id="KW-1185">Reference proteome</keyword>
<proteinExistence type="predicted"/>
<keyword evidence="2" id="KW-1133">Transmembrane helix</keyword>
<dbReference type="EMBL" id="JAFDVD010000009">
    <property type="protein sequence ID" value="MBM6400560.1"/>
    <property type="molecule type" value="Genomic_DNA"/>
</dbReference>
<feature type="region of interest" description="Disordered" evidence="1">
    <location>
        <begin position="102"/>
        <end position="122"/>
    </location>
</feature>
<gene>
    <name evidence="3" type="ORF">JQN70_09210</name>
</gene>
<keyword evidence="2" id="KW-0812">Transmembrane</keyword>
<name>A0ABS2CL86_9MICO</name>
<reference evidence="3" key="1">
    <citation type="submission" date="2021-02" db="EMBL/GenBank/DDBJ databases">
        <title>Phycicoccus sp. MQZ13P-5T, whole genome shotgun sequence.</title>
        <authorList>
            <person name="Tuo L."/>
        </authorList>
    </citation>
    <scope>NUCLEOTIDE SEQUENCE</scope>
    <source>
        <strain evidence="3">MQZ13P-5</strain>
    </source>
</reference>
<keyword evidence="2" id="KW-0472">Membrane</keyword>
<dbReference type="Proteomes" id="UP001430172">
    <property type="component" value="Unassembled WGS sequence"/>
</dbReference>
<accession>A0ABS2CL86</accession>
<comment type="caution">
    <text evidence="3">The sequence shown here is derived from an EMBL/GenBank/DDBJ whole genome shotgun (WGS) entry which is preliminary data.</text>
</comment>